<dbReference type="PRINTS" id="PR01437">
    <property type="entry name" value="NUOXDRDTASE4"/>
</dbReference>
<dbReference type="InterPro" id="IPR003918">
    <property type="entry name" value="NADH_UbQ_OxRdtase"/>
</dbReference>
<dbReference type="GO" id="GO:0003954">
    <property type="term" value="F:NADH dehydrogenase activity"/>
    <property type="evidence" value="ECO:0007669"/>
    <property type="project" value="TreeGrafter"/>
</dbReference>
<keyword evidence="7 16" id="KW-0812">Transmembrane</keyword>
<evidence type="ECO:0000256" key="11">
    <source>
        <dbReference type="ARBA" id="ARBA00023027"/>
    </source>
</evidence>
<dbReference type="GO" id="GO:0015990">
    <property type="term" value="P:electron transport coupled proton transport"/>
    <property type="evidence" value="ECO:0007669"/>
    <property type="project" value="TreeGrafter"/>
</dbReference>
<feature type="transmembrane region" description="Helical" evidence="16">
    <location>
        <begin position="283"/>
        <end position="301"/>
    </location>
</feature>
<accession>V9IMY7</accession>
<sequence>MLKILAPTLMLMPLTWLSKPSWLWPLSLTHSLIIATLSLTWLNNMTETNYTYMGQYMATDNLSAPLLTLTCWLLPLMIIASQNHLKTEPISRQRIYITLLILLQFLLILAFSSTELIQFYIMFEATLIPTLIIITRWGNQMERLSAGMYFMFYTLLSSLPLLIALLFIQTKTGSLSMPLTQFYYPLIPQHNLLWLACLMGFLVKMPLYGLHLWLPKAHVEAPVAGSMILAAVLLKLGGYGMMRMSTLIEPLTKTLSSPFIALAMWGIIMTGLTCLQQMDLKSLIAYSSVGHMGLVVAGILAQTSWGHSGALILMIAHGLTSSALFCLANTNYERTHSRVMYLARGLQMIFPLMATWWFMFTLANLALPPLPNLMGELTVIITMFNWSWWTLIFTGLGTLITAAYSIHMYISSQRGPISSHVTTLEPTQIKEHLLLFLHLLPLLLLICKPEIISYWPY</sequence>
<evidence type="ECO:0000256" key="2">
    <source>
        <dbReference type="ARBA" id="ARBA00009025"/>
    </source>
</evidence>
<evidence type="ECO:0000256" key="1">
    <source>
        <dbReference type="ARBA" id="ARBA00004225"/>
    </source>
</evidence>
<evidence type="ECO:0000256" key="4">
    <source>
        <dbReference type="ARBA" id="ARBA00021006"/>
    </source>
</evidence>
<keyword evidence="14 16" id="KW-0472">Membrane</keyword>
<feature type="transmembrane region" description="Helical" evidence="16">
    <location>
        <begin position="93"/>
        <end position="111"/>
    </location>
</feature>
<evidence type="ECO:0000256" key="16">
    <source>
        <dbReference type="RuleBase" id="RU003297"/>
    </source>
</evidence>
<comment type="subcellular location">
    <subcellularLocation>
        <location evidence="1 16">Mitochondrion membrane</location>
        <topology evidence="1 16">Multi-pass membrane protein</topology>
    </subcellularLocation>
</comment>
<feature type="transmembrane region" description="Helical" evidence="16">
    <location>
        <begin position="387"/>
        <end position="412"/>
    </location>
</feature>
<keyword evidence="12 16" id="KW-0830">Ubiquinone</keyword>
<keyword evidence="8" id="KW-1278">Translocase</keyword>
<evidence type="ECO:0000256" key="13">
    <source>
        <dbReference type="ARBA" id="ARBA00023128"/>
    </source>
</evidence>
<keyword evidence="13 16" id="KW-0496">Mitochondrion</keyword>
<feature type="domain" description="NADH:quinone oxidoreductase/Mrp antiporter transmembrane" evidence="17">
    <location>
        <begin position="113"/>
        <end position="401"/>
    </location>
</feature>
<proteinExistence type="inferred from homology"/>
<gene>
    <name evidence="19" type="primary">ND4</name>
</gene>
<evidence type="ECO:0000256" key="9">
    <source>
        <dbReference type="ARBA" id="ARBA00022982"/>
    </source>
</evidence>
<dbReference type="PANTHER" id="PTHR43507">
    <property type="entry name" value="NADH-UBIQUINONE OXIDOREDUCTASE CHAIN 4"/>
    <property type="match status" value="1"/>
</dbReference>
<protein>
    <recommendedName>
        <fullName evidence="4 16">NADH-ubiquinone oxidoreductase chain 4</fullName>
        <ecNumber evidence="3 16">7.1.1.2</ecNumber>
    </recommendedName>
</protein>
<feature type="transmembrane region" description="Helical" evidence="16">
    <location>
        <begin position="307"/>
        <end position="328"/>
    </location>
</feature>
<evidence type="ECO:0000256" key="10">
    <source>
        <dbReference type="ARBA" id="ARBA00022989"/>
    </source>
</evidence>
<dbReference type="Pfam" id="PF00361">
    <property type="entry name" value="Proton_antipo_M"/>
    <property type="match status" value="1"/>
</dbReference>
<keyword evidence="10 16" id="KW-1133">Transmembrane helix</keyword>
<dbReference type="CTD" id="4538"/>
<evidence type="ECO:0000259" key="18">
    <source>
        <dbReference type="Pfam" id="PF01059"/>
    </source>
</evidence>
<dbReference type="InterPro" id="IPR000260">
    <property type="entry name" value="NADH4_N"/>
</dbReference>
<evidence type="ECO:0000256" key="14">
    <source>
        <dbReference type="ARBA" id="ARBA00023136"/>
    </source>
</evidence>
<keyword evidence="11 16" id="KW-0520">NAD</keyword>
<evidence type="ECO:0000313" key="19">
    <source>
        <dbReference type="EMBL" id="AFB71217.1"/>
    </source>
</evidence>
<feature type="domain" description="NADH:ubiquinone oxidoreductase chain 4 N-terminal" evidence="18">
    <location>
        <begin position="1"/>
        <end position="110"/>
    </location>
</feature>
<feature type="transmembrane region" description="Helical" evidence="16">
    <location>
        <begin position="192"/>
        <end position="214"/>
    </location>
</feature>
<dbReference type="PANTHER" id="PTHR43507:SF20">
    <property type="entry name" value="NADH-UBIQUINONE OXIDOREDUCTASE CHAIN 4"/>
    <property type="match status" value="1"/>
</dbReference>
<evidence type="ECO:0000256" key="8">
    <source>
        <dbReference type="ARBA" id="ARBA00022967"/>
    </source>
</evidence>
<feature type="transmembrane region" description="Helical" evidence="16">
    <location>
        <begin position="21"/>
        <end position="42"/>
    </location>
</feature>
<feature type="transmembrane region" description="Helical" evidence="16">
    <location>
        <begin position="259"/>
        <end position="276"/>
    </location>
</feature>
<evidence type="ECO:0000256" key="3">
    <source>
        <dbReference type="ARBA" id="ARBA00012944"/>
    </source>
</evidence>
<evidence type="ECO:0000259" key="17">
    <source>
        <dbReference type="Pfam" id="PF00361"/>
    </source>
</evidence>
<dbReference type="AlphaFoldDB" id="V9IMY7"/>
<dbReference type="NCBIfam" id="TIGR01972">
    <property type="entry name" value="NDH_I_M"/>
    <property type="match status" value="1"/>
</dbReference>
<comment type="similarity">
    <text evidence="2 16">Belongs to the complex I subunit 4 family.</text>
</comment>
<comment type="catalytic activity">
    <reaction evidence="15 16">
        <text>a ubiquinone + NADH + 5 H(+)(in) = a ubiquinol + NAD(+) + 4 H(+)(out)</text>
        <dbReference type="Rhea" id="RHEA:29091"/>
        <dbReference type="Rhea" id="RHEA-COMP:9565"/>
        <dbReference type="Rhea" id="RHEA-COMP:9566"/>
        <dbReference type="ChEBI" id="CHEBI:15378"/>
        <dbReference type="ChEBI" id="CHEBI:16389"/>
        <dbReference type="ChEBI" id="CHEBI:17976"/>
        <dbReference type="ChEBI" id="CHEBI:57540"/>
        <dbReference type="ChEBI" id="CHEBI:57945"/>
        <dbReference type="EC" id="7.1.1.2"/>
    </reaction>
</comment>
<evidence type="ECO:0000256" key="15">
    <source>
        <dbReference type="ARBA" id="ARBA00049551"/>
    </source>
</evidence>
<dbReference type="EMBL" id="JQ348998">
    <property type="protein sequence ID" value="AFB71217.1"/>
    <property type="molecule type" value="Genomic_DNA"/>
</dbReference>
<reference evidence="19" key="1">
    <citation type="submission" date="2012-01" db="EMBL/GenBank/DDBJ databases">
        <authorList>
            <person name="Kong X."/>
            <person name="Shi W."/>
            <person name="Jiang J."/>
            <person name="Miao X."/>
        </authorList>
    </citation>
    <scope>NUCLEOTIDE SEQUENCE</scope>
</reference>
<dbReference type="GeneID" id="18127490"/>
<geneLocation type="mitochondrion" evidence="19"/>
<keyword evidence="9 16" id="KW-0249">Electron transport</keyword>
<evidence type="ECO:0000256" key="7">
    <source>
        <dbReference type="ARBA" id="ARBA00022692"/>
    </source>
</evidence>
<dbReference type="GO" id="GO:0042773">
    <property type="term" value="P:ATP synthesis coupled electron transport"/>
    <property type="evidence" value="ECO:0007669"/>
    <property type="project" value="InterPro"/>
</dbReference>
<evidence type="ECO:0000256" key="5">
    <source>
        <dbReference type="ARBA" id="ARBA00022448"/>
    </source>
</evidence>
<evidence type="ECO:0000256" key="6">
    <source>
        <dbReference type="ARBA" id="ARBA00022660"/>
    </source>
</evidence>
<dbReference type="Pfam" id="PF01059">
    <property type="entry name" value="Oxidored_q5_N"/>
    <property type="match status" value="1"/>
</dbReference>
<keyword evidence="6 16" id="KW-0679">Respiratory chain</keyword>
<feature type="transmembrane region" description="Helical" evidence="16">
    <location>
        <begin position="221"/>
        <end position="239"/>
    </location>
</feature>
<feature type="transmembrane region" description="Helical" evidence="16">
    <location>
        <begin position="62"/>
        <end position="81"/>
    </location>
</feature>
<organism evidence="19">
    <name type="scientific">Cynoglossus sinicus</name>
    <dbReference type="NCBI Taxonomy" id="341731"/>
    <lineage>
        <taxon>Eukaryota</taxon>
        <taxon>Metazoa</taxon>
        <taxon>Chordata</taxon>
        <taxon>Craniata</taxon>
        <taxon>Vertebrata</taxon>
        <taxon>Euteleostomi</taxon>
        <taxon>Actinopterygii</taxon>
        <taxon>Neopterygii</taxon>
        <taxon>Teleostei</taxon>
        <taxon>Neoteleostei</taxon>
        <taxon>Acanthomorphata</taxon>
        <taxon>Carangaria</taxon>
        <taxon>Pleuronectiformes</taxon>
        <taxon>Pleuronectoidei</taxon>
        <taxon>Cynoglossidae</taxon>
        <taxon>Cynoglossinae</taxon>
        <taxon>Cynoglossus</taxon>
    </lineage>
</organism>
<feature type="transmembrane region" description="Helical" evidence="16">
    <location>
        <begin position="149"/>
        <end position="168"/>
    </location>
</feature>
<dbReference type="InterPro" id="IPR010227">
    <property type="entry name" value="NADH_Q_OxRdtase_chainM/4"/>
</dbReference>
<dbReference type="InterPro" id="IPR001750">
    <property type="entry name" value="ND/Mrp_TM"/>
</dbReference>
<name>V9IMY7_9PLEU</name>
<feature type="transmembrane region" description="Helical" evidence="16">
    <location>
        <begin position="433"/>
        <end position="455"/>
    </location>
</feature>
<feature type="transmembrane region" description="Helical" evidence="16">
    <location>
        <begin position="349"/>
        <end position="367"/>
    </location>
</feature>
<dbReference type="GO" id="GO:0031966">
    <property type="term" value="C:mitochondrial membrane"/>
    <property type="evidence" value="ECO:0007669"/>
    <property type="project" value="UniProtKB-SubCell"/>
</dbReference>
<dbReference type="RefSeq" id="YP_008993034.1">
    <property type="nucleotide sequence ID" value="NC_023224.1"/>
</dbReference>
<comment type="function">
    <text evidence="16">Core subunit of the mitochondrial membrane respiratory chain NADH dehydrogenase (Complex I) which catalyzes electron transfer from NADH through the respiratory chain, using ubiquinone as an electron acceptor. Essential for the catalytic activity and assembly of complex I.</text>
</comment>
<dbReference type="EC" id="7.1.1.2" evidence="3 16"/>
<keyword evidence="5 16" id="KW-0813">Transport</keyword>
<dbReference type="GO" id="GO:0008137">
    <property type="term" value="F:NADH dehydrogenase (ubiquinone) activity"/>
    <property type="evidence" value="ECO:0007669"/>
    <property type="project" value="UniProtKB-UniRule"/>
</dbReference>
<evidence type="ECO:0000256" key="12">
    <source>
        <dbReference type="ARBA" id="ARBA00023075"/>
    </source>
</evidence>
<dbReference type="GO" id="GO:0048039">
    <property type="term" value="F:ubiquinone binding"/>
    <property type="evidence" value="ECO:0007669"/>
    <property type="project" value="TreeGrafter"/>
</dbReference>